<dbReference type="Proteomes" id="UP000076552">
    <property type="component" value="Unassembled WGS sequence"/>
</dbReference>
<evidence type="ECO:0000256" key="5">
    <source>
        <dbReference type="PROSITE-ProRule" id="PRU01243"/>
    </source>
</evidence>
<evidence type="ECO:0000313" key="9">
    <source>
        <dbReference type="Proteomes" id="UP000076552"/>
    </source>
</evidence>
<dbReference type="Pfam" id="PF16541">
    <property type="entry name" value="AltA1"/>
    <property type="match status" value="1"/>
</dbReference>
<protein>
    <submittedName>
        <fullName evidence="8">Protein elicitor protein</fullName>
    </submittedName>
</protein>
<keyword evidence="4" id="KW-1015">Disulfide bond</keyword>
<evidence type="ECO:0000256" key="6">
    <source>
        <dbReference type="SAM" id="SignalP"/>
    </source>
</evidence>
<keyword evidence="3 6" id="KW-0732">Signal</keyword>
<gene>
    <name evidence="8" type="ORF">CT0861_06967</name>
</gene>
<dbReference type="AlphaFoldDB" id="A0A166MGZ4"/>
<keyword evidence="9" id="KW-1185">Reference proteome</keyword>
<comment type="subcellular location">
    <subcellularLocation>
        <location evidence="1">Secreted</location>
    </subcellularLocation>
</comment>
<feature type="signal peptide" evidence="6">
    <location>
        <begin position="1"/>
        <end position="18"/>
    </location>
</feature>
<dbReference type="OrthoDB" id="3928926at2759"/>
<dbReference type="EMBL" id="LFIV01000261">
    <property type="protein sequence ID" value="KZL64652.1"/>
    <property type="molecule type" value="Genomic_DNA"/>
</dbReference>
<dbReference type="PROSITE" id="PS51895">
    <property type="entry name" value="AA1"/>
    <property type="match status" value="1"/>
</dbReference>
<comment type="caution">
    <text evidence="5">Lacks conserved residue(s) required for the propagation of feature annotation.</text>
</comment>
<evidence type="ECO:0000256" key="2">
    <source>
        <dbReference type="ARBA" id="ARBA00022525"/>
    </source>
</evidence>
<dbReference type="Gene3D" id="2.40.350.20">
    <property type="match status" value="1"/>
</dbReference>
<accession>A0A166MGZ4</accession>
<evidence type="ECO:0000256" key="3">
    <source>
        <dbReference type="ARBA" id="ARBA00022729"/>
    </source>
</evidence>
<comment type="caution">
    <text evidence="8">The sequence shown here is derived from an EMBL/GenBank/DDBJ whole genome shotgun (WGS) entry which is preliminary data.</text>
</comment>
<name>A0A166MGZ4_9PEZI</name>
<dbReference type="InterPro" id="IPR032382">
    <property type="entry name" value="AltA1"/>
</dbReference>
<dbReference type="GO" id="GO:0005576">
    <property type="term" value="C:extracellular region"/>
    <property type="evidence" value="ECO:0007669"/>
    <property type="project" value="UniProtKB-SubCell"/>
</dbReference>
<organism evidence="8 9">
    <name type="scientific">Colletotrichum tofieldiae</name>
    <dbReference type="NCBI Taxonomy" id="708197"/>
    <lineage>
        <taxon>Eukaryota</taxon>
        <taxon>Fungi</taxon>
        <taxon>Dikarya</taxon>
        <taxon>Ascomycota</taxon>
        <taxon>Pezizomycotina</taxon>
        <taxon>Sordariomycetes</taxon>
        <taxon>Hypocreomycetidae</taxon>
        <taxon>Glomerellales</taxon>
        <taxon>Glomerellaceae</taxon>
        <taxon>Colletotrichum</taxon>
        <taxon>Colletotrichum spaethianum species complex</taxon>
    </lineage>
</organism>
<feature type="domain" description="AA1-like" evidence="7">
    <location>
        <begin position="30"/>
        <end position="151"/>
    </location>
</feature>
<evidence type="ECO:0000256" key="1">
    <source>
        <dbReference type="ARBA" id="ARBA00004613"/>
    </source>
</evidence>
<sequence length="158" mass="17046">MQLILATVTALFGSSALAVPAPQATDRPKSPSETIEISNFSVRQLQNSTITNVNFSFISSEDDKALDCEGINPGFPSTVITCGQSYYRFKLRKGIKTQFALAFFHQLAPGFGFWGYSDIPVSCDDKGSDAESLGASTCTQIDPPTVIIIEVSPPLINF</sequence>
<evidence type="ECO:0000259" key="7">
    <source>
        <dbReference type="PROSITE" id="PS51895"/>
    </source>
</evidence>
<keyword evidence="2" id="KW-0964">Secreted</keyword>
<proteinExistence type="predicted"/>
<evidence type="ECO:0000313" key="8">
    <source>
        <dbReference type="EMBL" id="KZL64652.1"/>
    </source>
</evidence>
<reference evidence="8 9" key="1">
    <citation type="submission" date="2015-06" db="EMBL/GenBank/DDBJ databases">
        <title>Survival trade-offs in plant roots during colonization by closely related pathogenic and mutualistic fungi.</title>
        <authorList>
            <person name="Hacquard S."/>
            <person name="Kracher B."/>
            <person name="Hiruma K."/>
            <person name="Weinman A."/>
            <person name="Muench P."/>
            <person name="Garrido Oter R."/>
            <person name="Ver Loren van Themaat E."/>
            <person name="Dallerey J.-F."/>
            <person name="Damm U."/>
            <person name="Henrissat B."/>
            <person name="Lespinet O."/>
            <person name="Thon M."/>
            <person name="Kemen E."/>
            <person name="McHardy A.C."/>
            <person name="Schulze-Lefert P."/>
            <person name="O'Connell R.J."/>
        </authorList>
    </citation>
    <scope>NUCLEOTIDE SEQUENCE [LARGE SCALE GENOMIC DNA]</scope>
    <source>
        <strain evidence="8 9">0861</strain>
    </source>
</reference>
<feature type="chain" id="PRO_5007877370" evidence="6">
    <location>
        <begin position="19"/>
        <end position="158"/>
    </location>
</feature>
<evidence type="ECO:0000256" key="4">
    <source>
        <dbReference type="ARBA" id="ARBA00023157"/>
    </source>
</evidence>